<dbReference type="AlphaFoldDB" id="A0A7R8VRY8"/>
<accession>A0A7R8VRY8</accession>
<proteinExistence type="predicted"/>
<dbReference type="InterPro" id="IPR011009">
    <property type="entry name" value="Kinase-like_dom_sf"/>
</dbReference>
<feature type="domain" description="CHK kinase-like" evidence="1">
    <location>
        <begin position="526"/>
        <end position="719"/>
    </location>
</feature>
<sequence>MASDKPELITKSDLEEVMRPHLDSNTSVESFETTPLTKPGDNYGSNILSLDVILSPSHEKLALVAKLVPLAEILREMFQCDVTVRKENDMYVLVRPEYEKIQKEKKVPADKFLDAFPACYGARATRGEDVGQPVGDGALLLLENLKAKGYVTGDHAIANLARFHATAIAIRNHKPQVFKDTILKACRPSSVGPPDEDEPKKEILEYIKSIPDCKQHADKVEVVFEKTCFLSASSVIGSEAFKSIAHRDLWTSNMMFQYEKDDVKRESPIGFKIVDFQVVAFCSPIQDLIFFLFTSIEMGLVVDHYDDLIRVYYDSLIEFLQLLDCNIGPFSFETFLEEIELVAPKEFTHIVEMLQPICIDKESLPSEFSEFENVDFTSDQLKKVVAMASDKPELITKSDLEEVMRPHLESNTSVESFETTPLTKPGDNYGSNILSLDVILSPSHEKLPLVAKLVPLAEILREMFQCDITVRKENDMYVLVRPEYEKIQKENKVPADKFFDAFPACYGARATRGEDVGQPVGDGALLLLENLKAKGYVTGDRQKGLDMRHSKLAIANLARFHATAIAIRNHKPQVFKDTILRACRPSSVGLPDEDELKKEILEYIKSIPDCKQHAGKVEVVFEKTSFLSANSVIGSEAFKSIAHRDLWTSNMMFRYSEDDVKRESPIGFKIVDFQVVVYCSPIQDLIFFLYTSTEMGLVVDHYDDLIRVYYDSLIEFLQLLGCDIGPFSFETFLEEIELVAPKEFTQIVQMLQPICIDKESLPSEFSEFENVDFTSDHFKKGLGEVFLRRLSQTVNEFSKRVPRPAPNNFVVNMTSLTSASGMFEFGRVITGMSAIRPER</sequence>
<feature type="domain" description="CHK kinase-like" evidence="1">
    <location>
        <begin position="140"/>
        <end position="322"/>
    </location>
</feature>
<name>A0A7R8VRY8_TIMDO</name>
<dbReference type="SMART" id="SM00587">
    <property type="entry name" value="CHK"/>
    <property type="match status" value="2"/>
</dbReference>
<dbReference type="EMBL" id="OA569501">
    <property type="protein sequence ID" value="CAD7202536.1"/>
    <property type="molecule type" value="Genomic_DNA"/>
</dbReference>
<gene>
    <name evidence="2" type="ORF">TDIB3V08_LOCUS8718</name>
</gene>
<reference evidence="2" key="1">
    <citation type="submission" date="2020-11" db="EMBL/GenBank/DDBJ databases">
        <authorList>
            <person name="Tran Van P."/>
        </authorList>
    </citation>
    <scope>NUCLEOTIDE SEQUENCE</scope>
</reference>
<evidence type="ECO:0000313" key="2">
    <source>
        <dbReference type="EMBL" id="CAD7202536.1"/>
    </source>
</evidence>
<organism evidence="2">
    <name type="scientific">Timema douglasi</name>
    <name type="common">Walking stick</name>
    <dbReference type="NCBI Taxonomy" id="61478"/>
    <lineage>
        <taxon>Eukaryota</taxon>
        <taxon>Metazoa</taxon>
        <taxon>Ecdysozoa</taxon>
        <taxon>Arthropoda</taxon>
        <taxon>Hexapoda</taxon>
        <taxon>Insecta</taxon>
        <taxon>Pterygota</taxon>
        <taxon>Neoptera</taxon>
        <taxon>Polyneoptera</taxon>
        <taxon>Phasmatodea</taxon>
        <taxon>Timematodea</taxon>
        <taxon>Timematoidea</taxon>
        <taxon>Timematidae</taxon>
        <taxon>Timema</taxon>
    </lineage>
</organism>
<dbReference type="Pfam" id="PF02958">
    <property type="entry name" value="EcKL"/>
    <property type="match status" value="2"/>
</dbReference>
<dbReference type="PANTHER" id="PTHR11012">
    <property type="entry name" value="PROTEIN KINASE-LIKE DOMAIN-CONTAINING"/>
    <property type="match status" value="1"/>
</dbReference>
<dbReference type="SUPFAM" id="SSF56112">
    <property type="entry name" value="Protein kinase-like (PK-like)"/>
    <property type="match status" value="2"/>
</dbReference>
<dbReference type="PANTHER" id="PTHR11012:SF55">
    <property type="entry name" value="BHLH DOMAIN-CONTAINING PROTEIN"/>
    <property type="match status" value="1"/>
</dbReference>
<dbReference type="InterPro" id="IPR004119">
    <property type="entry name" value="EcKL"/>
</dbReference>
<protein>
    <recommendedName>
        <fullName evidence="1">CHK kinase-like domain-containing protein</fullName>
    </recommendedName>
</protein>
<evidence type="ECO:0000259" key="1">
    <source>
        <dbReference type="SMART" id="SM00587"/>
    </source>
</evidence>
<dbReference type="InterPro" id="IPR015897">
    <property type="entry name" value="CHK_kinase-like"/>
</dbReference>